<dbReference type="Proteomes" id="UP000265520">
    <property type="component" value="Unassembled WGS sequence"/>
</dbReference>
<dbReference type="EMBL" id="LXQA010084265">
    <property type="protein sequence ID" value="MCI12460.1"/>
    <property type="molecule type" value="Genomic_DNA"/>
</dbReference>
<proteinExistence type="predicted"/>
<evidence type="ECO:0000313" key="1">
    <source>
        <dbReference type="EMBL" id="MCI12460.1"/>
    </source>
</evidence>
<feature type="non-terminal residue" evidence="1">
    <location>
        <position position="1"/>
    </location>
</feature>
<name>A0A392PLY3_9FABA</name>
<organism evidence="1 2">
    <name type="scientific">Trifolium medium</name>
    <dbReference type="NCBI Taxonomy" id="97028"/>
    <lineage>
        <taxon>Eukaryota</taxon>
        <taxon>Viridiplantae</taxon>
        <taxon>Streptophyta</taxon>
        <taxon>Embryophyta</taxon>
        <taxon>Tracheophyta</taxon>
        <taxon>Spermatophyta</taxon>
        <taxon>Magnoliopsida</taxon>
        <taxon>eudicotyledons</taxon>
        <taxon>Gunneridae</taxon>
        <taxon>Pentapetalae</taxon>
        <taxon>rosids</taxon>
        <taxon>fabids</taxon>
        <taxon>Fabales</taxon>
        <taxon>Fabaceae</taxon>
        <taxon>Papilionoideae</taxon>
        <taxon>50 kb inversion clade</taxon>
        <taxon>NPAAA clade</taxon>
        <taxon>Hologalegina</taxon>
        <taxon>IRL clade</taxon>
        <taxon>Trifolieae</taxon>
        <taxon>Trifolium</taxon>
    </lineage>
</organism>
<keyword evidence="2" id="KW-1185">Reference proteome</keyword>
<accession>A0A392PLY3</accession>
<evidence type="ECO:0000313" key="2">
    <source>
        <dbReference type="Proteomes" id="UP000265520"/>
    </source>
</evidence>
<dbReference type="AlphaFoldDB" id="A0A392PLY3"/>
<reference evidence="1 2" key="1">
    <citation type="journal article" date="2018" name="Front. Plant Sci.">
        <title>Red Clover (Trifolium pratense) and Zigzag Clover (T. medium) - A Picture of Genomic Similarities and Differences.</title>
        <authorList>
            <person name="Dluhosova J."/>
            <person name="Istvanek J."/>
            <person name="Nedelnik J."/>
            <person name="Repkova J."/>
        </authorList>
    </citation>
    <scope>NUCLEOTIDE SEQUENCE [LARGE SCALE GENOMIC DNA]</scope>
    <source>
        <strain evidence="2">cv. 10/8</strain>
        <tissue evidence="1">Leaf</tissue>
    </source>
</reference>
<protein>
    <submittedName>
        <fullName evidence="1">Uncharacterized protein</fullName>
    </submittedName>
</protein>
<comment type="caution">
    <text evidence="1">The sequence shown here is derived from an EMBL/GenBank/DDBJ whole genome shotgun (WGS) entry which is preliminary data.</text>
</comment>
<sequence length="156" mass="17435">NAPLRLHGGKHGGYTLVEIAQFEVESSDSGTRRRQSTLAFVYLVRDGEESGIVAPKGEAIGIRGNKTWELVGLLEVVGYKESLMSQLMEPPKIPRIVGSKRFFRRTNLIIPGAEEGTVKLVELPKIPMEVGGKIFLRAEGIPRDKRMRYILRDYKG</sequence>